<reference evidence="1" key="1">
    <citation type="journal article" date="2022" name="bioRxiv">
        <title>Sequencing and chromosome-scale assembly of the giantPleurodeles waltlgenome.</title>
        <authorList>
            <person name="Brown T."/>
            <person name="Elewa A."/>
            <person name="Iarovenko S."/>
            <person name="Subramanian E."/>
            <person name="Araus A.J."/>
            <person name="Petzold A."/>
            <person name="Susuki M."/>
            <person name="Suzuki K.-i.T."/>
            <person name="Hayashi T."/>
            <person name="Toyoda A."/>
            <person name="Oliveira C."/>
            <person name="Osipova E."/>
            <person name="Leigh N.D."/>
            <person name="Simon A."/>
            <person name="Yun M.H."/>
        </authorList>
    </citation>
    <scope>NUCLEOTIDE SEQUENCE</scope>
    <source>
        <strain evidence="1">20211129_DDA</strain>
        <tissue evidence="1">Liver</tissue>
    </source>
</reference>
<dbReference type="AlphaFoldDB" id="A0AAV7QPS4"/>
<dbReference type="Proteomes" id="UP001066276">
    <property type="component" value="Chromosome 6"/>
</dbReference>
<evidence type="ECO:0000313" key="2">
    <source>
        <dbReference type="Proteomes" id="UP001066276"/>
    </source>
</evidence>
<comment type="caution">
    <text evidence="1">The sequence shown here is derived from an EMBL/GenBank/DDBJ whole genome shotgun (WGS) entry which is preliminary data.</text>
</comment>
<accession>A0AAV7QPS4</accession>
<sequence length="86" mass="9979">MKAGPRSQPQSSALSLQPHRLLATPPVWCYQLDFLQERDEVTMLGPNLPKRVERCLYSFSPFVFFFTQMETQEAHGKKEEYKVVGM</sequence>
<protein>
    <submittedName>
        <fullName evidence="1">Uncharacterized protein</fullName>
    </submittedName>
</protein>
<proteinExistence type="predicted"/>
<dbReference type="EMBL" id="JANPWB010000010">
    <property type="protein sequence ID" value="KAJ1142527.1"/>
    <property type="molecule type" value="Genomic_DNA"/>
</dbReference>
<organism evidence="1 2">
    <name type="scientific">Pleurodeles waltl</name>
    <name type="common">Iberian ribbed newt</name>
    <dbReference type="NCBI Taxonomy" id="8319"/>
    <lineage>
        <taxon>Eukaryota</taxon>
        <taxon>Metazoa</taxon>
        <taxon>Chordata</taxon>
        <taxon>Craniata</taxon>
        <taxon>Vertebrata</taxon>
        <taxon>Euteleostomi</taxon>
        <taxon>Amphibia</taxon>
        <taxon>Batrachia</taxon>
        <taxon>Caudata</taxon>
        <taxon>Salamandroidea</taxon>
        <taxon>Salamandridae</taxon>
        <taxon>Pleurodelinae</taxon>
        <taxon>Pleurodeles</taxon>
    </lineage>
</organism>
<gene>
    <name evidence="1" type="ORF">NDU88_008841</name>
</gene>
<keyword evidence="2" id="KW-1185">Reference proteome</keyword>
<name>A0AAV7QPS4_PLEWA</name>
<evidence type="ECO:0000313" key="1">
    <source>
        <dbReference type="EMBL" id="KAJ1142527.1"/>
    </source>
</evidence>